<organism evidence="1 2">
    <name type="scientific">Colletotrichum shisoi</name>
    <dbReference type="NCBI Taxonomy" id="2078593"/>
    <lineage>
        <taxon>Eukaryota</taxon>
        <taxon>Fungi</taxon>
        <taxon>Dikarya</taxon>
        <taxon>Ascomycota</taxon>
        <taxon>Pezizomycotina</taxon>
        <taxon>Sordariomycetes</taxon>
        <taxon>Hypocreomycetidae</taxon>
        <taxon>Glomerellales</taxon>
        <taxon>Glomerellaceae</taxon>
        <taxon>Colletotrichum</taxon>
        <taxon>Colletotrichum destructivum species complex</taxon>
    </lineage>
</organism>
<protein>
    <submittedName>
        <fullName evidence="1">Uncharacterized protein</fullName>
    </submittedName>
</protein>
<comment type="caution">
    <text evidence="1">The sequence shown here is derived from an EMBL/GenBank/DDBJ whole genome shotgun (WGS) entry which is preliminary data.</text>
</comment>
<reference evidence="1 2" key="1">
    <citation type="journal article" date="2019" name="Sci. Rep.">
        <title>Colletotrichum shisoi sp. nov., an anthracnose pathogen of Perilla frutescens in Japan: molecular phylogenetic, morphological and genomic evidence.</title>
        <authorList>
            <person name="Gan P."/>
            <person name="Tsushima A."/>
            <person name="Hiroyama R."/>
            <person name="Narusaka M."/>
            <person name="Takano Y."/>
            <person name="Narusaka Y."/>
            <person name="Kawaradani M."/>
            <person name="Damm U."/>
            <person name="Shirasu K."/>
        </authorList>
    </citation>
    <scope>NUCLEOTIDE SEQUENCE [LARGE SCALE GENOMIC DNA]</scope>
    <source>
        <strain evidence="1 2">PG-2018a</strain>
    </source>
</reference>
<evidence type="ECO:0000313" key="1">
    <source>
        <dbReference type="EMBL" id="TQN64490.1"/>
    </source>
</evidence>
<keyword evidence="2" id="KW-1185">Reference proteome</keyword>
<proteinExistence type="predicted"/>
<gene>
    <name evidence="1" type="ORF">CSHISOI_10929</name>
</gene>
<accession>A0A5Q4BC40</accession>
<dbReference type="AlphaFoldDB" id="A0A5Q4BC40"/>
<name>A0A5Q4BC40_9PEZI</name>
<evidence type="ECO:0000313" key="2">
    <source>
        <dbReference type="Proteomes" id="UP000326340"/>
    </source>
</evidence>
<sequence length="102" mass="11907">MRRTGWDLMFDGACRDFLVKMSELPAVGLDAWDAEDDMPYVSTLEDEAWLQRIMLAVDGVFDYCEDTIRSMDVSMRCWLRSSEPYRPYKAPFELVSQQATTY</sequence>
<dbReference type="EMBL" id="PUHP01002322">
    <property type="protein sequence ID" value="TQN64490.1"/>
    <property type="molecule type" value="Genomic_DNA"/>
</dbReference>
<dbReference type="OrthoDB" id="4847297at2759"/>
<dbReference type="Proteomes" id="UP000326340">
    <property type="component" value="Unassembled WGS sequence"/>
</dbReference>
<feature type="non-terminal residue" evidence="1">
    <location>
        <position position="102"/>
    </location>
</feature>